<dbReference type="PANTHER" id="PTHR22974">
    <property type="entry name" value="MIXED LINEAGE PROTEIN KINASE"/>
    <property type="match status" value="1"/>
</dbReference>
<dbReference type="SUPFAM" id="SSF56112">
    <property type="entry name" value="Protein kinase-like (PK-like)"/>
    <property type="match status" value="1"/>
</dbReference>
<dbReference type="VEuPathDB" id="TrichDB:TVAGG3_0496040"/>
<dbReference type="FunFam" id="1.10.510.10:FF:002252">
    <property type="match status" value="1"/>
</dbReference>
<organism evidence="9 10">
    <name type="scientific">Trichomonas vaginalis (strain ATCC PRA-98 / G3)</name>
    <dbReference type="NCBI Taxonomy" id="412133"/>
    <lineage>
        <taxon>Eukaryota</taxon>
        <taxon>Metamonada</taxon>
        <taxon>Parabasalia</taxon>
        <taxon>Trichomonadida</taxon>
        <taxon>Trichomonadidae</taxon>
        <taxon>Trichomonas</taxon>
    </lineage>
</organism>
<dbReference type="KEGG" id="tva:4757779"/>
<protein>
    <submittedName>
        <fullName evidence="9">CAMK family protein kinase</fullName>
    </submittedName>
</protein>
<reference evidence="9" key="1">
    <citation type="submission" date="2006-10" db="EMBL/GenBank/DDBJ databases">
        <authorList>
            <person name="Amadeo P."/>
            <person name="Zhao Q."/>
            <person name="Wortman J."/>
            <person name="Fraser-Liggett C."/>
            <person name="Carlton J."/>
        </authorList>
    </citation>
    <scope>NUCLEOTIDE SEQUENCE</scope>
    <source>
        <strain evidence="9">G3</strain>
    </source>
</reference>
<dbReference type="GO" id="GO:0007059">
    <property type="term" value="P:chromosome segregation"/>
    <property type="evidence" value="ECO:0000318"/>
    <property type="project" value="GO_Central"/>
</dbReference>
<dbReference type="GO" id="GO:0004674">
    <property type="term" value="F:protein serine/threonine kinase activity"/>
    <property type="evidence" value="ECO:0000318"/>
    <property type="project" value="GO_Central"/>
</dbReference>
<gene>
    <name evidence="9" type="ORF">TVAG_267290</name>
</gene>
<dbReference type="InterPro" id="IPR008271">
    <property type="entry name" value="Ser/Thr_kinase_AS"/>
</dbReference>
<reference evidence="9" key="2">
    <citation type="journal article" date="2007" name="Science">
        <title>Draft genome sequence of the sexually transmitted pathogen Trichomonas vaginalis.</title>
        <authorList>
            <person name="Carlton J.M."/>
            <person name="Hirt R.P."/>
            <person name="Silva J.C."/>
            <person name="Delcher A.L."/>
            <person name="Schatz M."/>
            <person name="Zhao Q."/>
            <person name="Wortman J.R."/>
            <person name="Bidwell S.L."/>
            <person name="Alsmark U.C.M."/>
            <person name="Besteiro S."/>
            <person name="Sicheritz-Ponten T."/>
            <person name="Noel C.J."/>
            <person name="Dacks J.B."/>
            <person name="Foster P.G."/>
            <person name="Simillion C."/>
            <person name="Van de Peer Y."/>
            <person name="Miranda-Saavedra D."/>
            <person name="Barton G.J."/>
            <person name="Westrop G.D."/>
            <person name="Mueller S."/>
            <person name="Dessi D."/>
            <person name="Fiori P.L."/>
            <person name="Ren Q."/>
            <person name="Paulsen I."/>
            <person name="Zhang H."/>
            <person name="Bastida-Corcuera F.D."/>
            <person name="Simoes-Barbosa A."/>
            <person name="Brown M.T."/>
            <person name="Hayes R.D."/>
            <person name="Mukherjee M."/>
            <person name="Okumura C.Y."/>
            <person name="Schneider R."/>
            <person name="Smith A.J."/>
            <person name="Vanacova S."/>
            <person name="Villalvazo M."/>
            <person name="Haas B.J."/>
            <person name="Pertea M."/>
            <person name="Feldblyum T.V."/>
            <person name="Utterback T.R."/>
            <person name="Shu C.L."/>
            <person name="Osoegawa K."/>
            <person name="de Jong P.J."/>
            <person name="Hrdy I."/>
            <person name="Horvathova L."/>
            <person name="Zubacova Z."/>
            <person name="Dolezal P."/>
            <person name="Malik S.B."/>
            <person name="Logsdon J.M. Jr."/>
            <person name="Henze K."/>
            <person name="Gupta A."/>
            <person name="Wang C.C."/>
            <person name="Dunne R.L."/>
            <person name="Upcroft J.A."/>
            <person name="Upcroft P."/>
            <person name="White O."/>
            <person name="Salzberg S.L."/>
            <person name="Tang P."/>
            <person name="Chiu C.-H."/>
            <person name="Lee Y.-S."/>
            <person name="Embley T.M."/>
            <person name="Coombs G.H."/>
            <person name="Mottram J.C."/>
            <person name="Tachezy J."/>
            <person name="Fraser-Liggett C.M."/>
            <person name="Johnson P.J."/>
        </authorList>
    </citation>
    <scope>NUCLEOTIDE SEQUENCE [LARGE SCALE GENOMIC DNA]</scope>
    <source>
        <strain evidence="9">G3</strain>
    </source>
</reference>
<feature type="region of interest" description="Disordered" evidence="7">
    <location>
        <begin position="1"/>
        <end position="53"/>
    </location>
</feature>
<keyword evidence="2" id="KW-0808">Transferase</keyword>
<evidence type="ECO:0000256" key="5">
    <source>
        <dbReference type="ARBA" id="ARBA00022840"/>
    </source>
</evidence>
<dbReference type="FunCoup" id="A2F567">
    <property type="interactions" value="343"/>
</dbReference>
<keyword evidence="10" id="KW-1185">Reference proteome</keyword>
<evidence type="ECO:0000313" key="10">
    <source>
        <dbReference type="Proteomes" id="UP000001542"/>
    </source>
</evidence>
<dbReference type="VEuPathDB" id="TrichDB:TVAG_267290"/>
<keyword evidence="3 6" id="KW-0547">Nucleotide-binding</keyword>
<evidence type="ECO:0000256" key="4">
    <source>
        <dbReference type="ARBA" id="ARBA00022777"/>
    </source>
</evidence>
<evidence type="ECO:0000313" key="9">
    <source>
        <dbReference type="EMBL" id="EAX99960.1"/>
    </source>
</evidence>
<dbReference type="GO" id="GO:0004712">
    <property type="term" value="F:protein serine/threonine/tyrosine kinase activity"/>
    <property type="evidence" value="ECO:0000318"/>
    <property type="project" value="GO_Central"/>
</dbReference>
<dbReference type="GO" id="GO:0005524">
    <property type="term" value="F:ATP binding"/>
    <property type="evidence" value="ECO:0007669"/>
    <property type="project" value="UniProtKB-UniRule"/>
</dbReference>
<dbReference type="Proteomes" id="UP000001542">
    <property type="component" value="Unassembled WGS sequence"/>
</dbReference>
<evidence type="ECO:0000256" key="2">
    <source>
        <dbReference type="ARBA" id="ARBA00022679"/>
    </source>
</evidence>
<dbReference type="GO" id="GO:0034501">
    <property type="term" value="P:protein localization to kinetochore"/>
    <property type="evidence" value="ECO:0000318"/>
    <property type="project" value="GO_Central"/>
</dbReference>
<evidence type="ECO:0000259" key="8">
    <source>
        <dbReference type="PROSITE" id="PS50011"/>
    </source>
</evidence>
<accession>A2F567</accession>
<evidence type="ECO:0000256" key="1">
    <source>
        <dbReference type="ARBA" id="ARBA00022527"/>
    </source>
</evidence>
<dbReference type="RefSeq" id="XP_001312890.1">
    <property type="nucleotide sequence ID" value="XM_001312889.1"/>
</dbReference>
<dbReference type="PROSITE" id="PS50011">
    <property type="entry name" value="PROTEIN_KINASE_DOM"/>
    <property type="match status" value="1"/>
</dbReference>
<dbReference type="Gene3D" id="1.10.510.10">
    <property type="entry name" value="Transferase(Phosphotransferase) domain 1"/>
    <property type="match status" value="1"/>
</dbReference>
<dbReference type="InterPro" id="IPR000719">
    <property type="entry name" value="Prot_kinase_dom"/>
</dbReference>
<dbReference type="GO" id="GO:0005634">
    <property type="term" value="C:nucleus"/>
    <property type="evidence" value="ECO:0000318"/>
    <property type="project" value="GO_Central"/>
</dbReference>
<dbReference type="GO" id="GO:0007094">
    <property type="term" value="P:mitotic spindle assembly checkpoint signaling"/>
    <property type="evidence" value="ECO:0000318"/>
    <property type="project" value="GO_Central"/>
</dbReference>
<dbReference type="FunFam" id="3.30.200.20:FF:000131">
    <property type="entry name" value="Dual specificity protein kinase TTK"/>
    <property type="match status" value="1"/>
</dbReference>
<dbReference type="SMART" id="SM00220">
    <property type="entry name" value="S_TKc"/>
    <property type="match status" value="1"/>
</dbReference>
<dbReference type="Gene3D" id="3.30.200.20">
    <property type="entry name" value="Phosphorylase Kinase, domain 1"/>
    <property type="match status" value="1"/>
</dbReference>
<dbReference type="eggNOG" id="KOG0596">
    <property type="taxonomic scope" value="Eukaryota"/>
</dbReference>
<dbReference type="InParanoid" id="A2F567"/>
<feature type="domain" description="Protein kinase" evidence="8">
    <location>
        <begin position="81"/>
        <end position="351"/>
    </location>
</feature>
<sequence>MLPKTRKPLASLPASQMNVPRDLNSKMKLSSKIDKTTSSSSSASSNEGNEINEKVKKPKLNFLQVTHHRAVVKVNGNVYYHIDKEPIGAGGTSKVYKVANAHGEEFALKVVDYSNAEDKTIVETYRKEIEILEQFKGEDKIIQLIDSEINESKQKIYLVQELGDEDLKKFMESCPNDKFDIQLIQKIWFEILSSVKVVHDKSYCHTDLKPENFLFVNGRLKLIDFGIAEKVNIHEDTTRVTRTNAVGTLNYMAPETLDPQNRKVGRTTDVWALGCILYRLVYHKMPFPQSKPELKILAITGGMPYEVVYDSIGYDEDPPELPLIQHIIQQCLQRDPKLRPEIHELLNEPLIPLPESAEPTKEQNESEMEMIPGEPEDITPEEKLNDVDSVISHDESDSHHEIIESAHEIIDYNDPEFVNYRRFPGYFIFQFLLEFINFIQENVSSQPTMENVFSSLHISKLIEDYHIEEISSKFSIADFKSRLLHLADQIFNDYSDDDFNSQNTGHTIVSYLTKMFCKNQEFDVNSALRKWSYYHQN</sequence>
<evidence type="ECO:0000256" key="6">
    <source>
        <dbReference type="PROSITE-ProRule" id="PRU10141"/>
    </source>
</evidence>
<keyword evidence="5 6" id="KW-0067">ATP-binding</keyword>
<dbReference type="OrthoDB" id="20524at2759"/>
<dbReference type="AlphaFoldDB" id="A2F567"/>
<dbReference type="STRING" id="5722.A2F567"/>
<dbReference type="InterPro" id="IPR017441">
    <property type="entry name" value="Protein_kinase_ATP_BS"/>
</dbReference>
<keyword evidence="4 9" id="KW-0418">Kinase</keyword>
<feature type="compositionally biased region" description="Low complexity" evidence="7">
    <location>
        <begin position="36"/>
        <end position="45"/>
    </location>
</feature>
<evidence type="ECO:0000256" key="7">
    <source>
        <dbReference type="SAM" id="MobiDB-lite"/>
    </source>
</evidence>
<dbReference type="PANTHER" id="PTHR22974:SF21">
    <property type="entry name" value="DUAL SPECIFICITY PROTEIN KINASE TTK"/>
    <property type="match status" value="1"/>
</dbReference>
<dbReference type="InterPro" id="IPR011009">
    <property type="entry name" value="Kinase-like_dom_sf"/>
</dbReference>
<feature type="binding site" evidence="6">
    <location>
        <position position="109"/>
    </location>
    <ligand>
        <name>ATP</name>
        <dbReference type="ChEBI" id="CHEBI:30616"/>
    </ligand>
</feature>
<dbReference type="GO" id="GO:0000776">
    <property type="term" value="C:kinetochore"/>
    <property type="evidence" value="ECO:0000318"/>
    <property type="project" value="GO_Central"/>
</dbReference>
<proteinExistence type="predicted"/>
<dbReference type="Pfam" id="PF00069">
    <property type="entry name" value="Pkinase"/>
    <property type="match status" value="1"/>
</dbReference>
<keyword evidence="1" id="KW-0723">Serine/threonine-protein kinase</keyword>
<name>A2F567_TRIV3</name>
<dbReference type="SMR" id="A2F567"/>
<dbReference type="PROSITE" id="PS00108">
    <property type="entry name" value="PROTEIN_KINASE_ST"/>
    <property type="match status" value="1"/>
</dbReference>
<dbReference type="PROSITE" id="PS00107">
    <property type="entry name" value="PROTEIN_KINASE_ATP"/>
    <property type="match status" value="1"/>
</dbReference>
<dbReference type="EMBL" id="DS113619">
    <property type="protein sequence ID" value="EAX99960.1"/>
    <property type="molecule type" value="Genomic_DNA"/>
</dbReference>
<evidence type="ECO:0000256" key="3">
    <source>
        <dbReference type="ARBA" id="ARBA00022741"/>
    </source>
</evidence>
<dbReference type="GO" id="GO:0033316">
    <property type="term" value="P:meiotic spindle assembly checkpoint signaling"/>
    <property type="evidence" value="ECO:0000318"/>
    <property type="project" value="GO_Central"/>
</dbReference>